<comment type="caution">
    <text evidence="3">The sequence shown here is derived from an EMBL/GenBank/DDBJ whole genome shotgun (WGS) entry which is preliminary data.</text>
</comment>
<dbReference type="PANTHER" id="PTHR37290">
    <property type="entry name" value="INNER MEMBRANE PROTEIN YIAA-RELATED"/>
    <property type="match status" value="1"/>
</dbReference>
<reference evidence="3 4" key="1">
    <citation type="journal article" date="2013" name="Front. Microbiol.">
        <title>Comparative genomic analyses of the cyanobacterium, Lyngbya aestuarii BL J, a powerful hydrogen producer.</title>
        <authorList>
            <person name="Kothari A."/>
            <person name="Vaughn M."/>
            <person name="Garcia-Pichel F."/>
        </authorList>
    </citation>
    <scope>NUCLEOTIDE SEQUENCE [LARGE SCALE GENOMIC DNA]</scope>
    <source>
        <strain evidence="3 4">BL J</strain>
    </source>
</reference>
<feature type="transmembrane region" description="Helical" evidence="1">
    <location>
        <begin position="12"/>
        <end position="35"/>
    </location>
</feature>
<keyword evidence="1" id="KW-0472">Membrane</keyword>
<proteinExistence type="predicted"/>
<evidence type="ECO:0000256" key="1">
    <source>
        <dbReference type="SAM" id="Phobius"/>
    </source>
</evidence>
<keyword evidence="1" id="KW-1133">Transmembrane helix</keyword>
<keyword evidence="4" id="KW-1185">Reference proteome</keyword>
<evidence type="ECO:0000313" key="4">
    <source>
        <dbReference type="Proteomes" id="UP000017127"/>
    </source>
</evidence>
<organism evidence="3 4">
    <name type="scientific">Lyngbya aestuarii BL J</name>
    <dbReference type="NCBI Taxonomy" id="1348334"/>
    <lineage>
        <taxon>Bacteria</taxon>
        <taxon>Bacillati</taxon>
        <taxon>Cyanobacteriota</taxon>
        <taxon>Cyanophyceae</taxon>
        <taxon>Oscillatoriophycideae</taxon>
        <taxon>Oscillatoriales</taxon>
        <taxon>Microcoleaceae</taxon>
        <taxon>Lyngbya</taxon>
    </lineage>
</organism>
<dbReference type="Pfam" id="PF05360">
    <property type="entry name" value="YiaAB"/>
    <property type="match status" value="1"/>
</dbReference>
<dbReference type="InterPro" id="IPR008024">
    <property type="entry name" value="YiaAB"/>
</dbReference>
<keyword evidence="1" id="KW-0812">Transmembrane</keyword>
<dbReference type="EMBL" id="AUZM01000005">
    <property type="protein sequence ID" value="ERT09073.1"/>
    <property type="molecule type" value="Genomic_DNA"/>
</dbReference>
<dbReference type="GO" id="GO:0005886">
    <property type="term" value="C:plasma membrane"/>
    <property type="evidence" value="ECO:0007669"/>
    <property type="project" value="TreeGrafter"/>
</dbReference>
<protein>
    <submittedName>
        <fullName evidence="3">YiaA/B two helix domain protein</fullName>
    </submittedName>
</protein>
<dbReference type="InterPro" id="IPR038972">
    <property type="entry name" value="YiaA-like"/>
</dbReference>
<dbReference type="RefSeq" id="WP_023064618.1">
    <property type="nucleotide sequence ID" value="NZ_AUZM01000005.1"/>
</dbReference>
<dbReference type="PATRIC" id="fig|1348334.3.peg.835"/>
<accession>U7QMG5</accession>
<dbReference type="AlphaFoldDB" id="U7QMG5"/>
<dbReference type="GO" id="GO:0006974">
    <property type="term" value="P:DNA damage response"/>
    <property type="evidence" value="ECO:0007669"/>
    <property type="project" value="TreeGrafter"/>
</dbReference>
<evidence type="ECO:0000259" key="2">
    <source>
        <dbReference type="Pfam" id="PF05360"/>
    </source>
</evidence>
<evidence type="ECO:0000313" key="3">
    <source>
        <dbReference type="EMBL" id="ERT09073.1"/>
    </source>
</evidence>
<dbReference type="PANTHER" id="PTHR37290:SF1">
    <property type="entry name" value="INNER MEMBRANE PROTEIN YIAA"/>
    <property type="match status" value="1"/>
</dbReference>
<name>U7QMG5_9CYAN</name>
<feature type="domain" description="YiaAB two helix" evidence="2">
    <location>
        <begin position="14"/>
        <end position="66"/>
    </location>
</feature>
<dbReference type="OrthoDB" id="163792at2"/>
<dbReference type="Proteomes" id="UP000017127">
    <property type="component" value="Unassembled WGS sequence"/>
</dbReference>
<gene>
    <name evidence="3" type="ORF">M595_0855</name>
</gene>
<sequence length="93" mass="10446">MSQKAPPLKDTSAWIFQVWLSFILAVSATALGIIYLPVDNWVKGFMGMGMTFSIGSSFTLAKTIRDNHETYKLVSRVDEARIEKLLADHDLLK</sequence>